<dbReference type="Pfam" id="PF00881">
    <property type="entry name" value="Nitroreductase"/>
    <property type="match status" value="1"/>
</dbReference>
<keyword evidence="5" id="KW-1185">Reference proteome</keyword>
<dbReference type="InterPro" id="IPR029479">
    <property type="entry name" value="Nitroreductase"/>
</dbReference>
<dbReference type="SUPFAM" id="SSF55469">
    <property type="entry name" value="FMN-dependent nitroreductase-like"/>
    <property type="match status" value="1"/>
</dbReference>
<evidence type="ECO:0000313" key="5">
    <source>
        <dbReference type="Proteomes" id="UP000183410"/>
    </source>
</evidence>
<sequence>MGELKTIIEKRRSAVNFVENVAISEEELQQLFSLNRFVPSAFNLQHSHYIVATSEESKEKIYAASKQYKVKNASAAIIVLGDTKAHLNVGELNAGMLALGMMSKLDYDQENENVTQFYESRGEAFQRDDAIRNASLSAMQLMLIAKDMGWDTCPMIGFDADKIQELFDIPARYVPVMLITLGKSDPNKERPRGYRKPVNQYVNLNAFHSPENNG</sequence>
<dbReference type="OrthoDB" id="9782629at2"/>
<proteinExistence type="inferred from homology"/>
<dbReference type="PANTHER" id="PTHR43673:SF12">
    <property type="entry name" value="PROTEIN DRGA"/>
    <property type="match status" value="1"/>
</dbReference>
<evidence type="ECO:0000256" key="1">
    <source>
        <dbReference type="ARBA" id="ARBA00007118"/>
    </source>
</evidence>
<dbReference type="GO" id="GO:0016491">
    <property type="term" value="F:oxidoreductase activity"/>
    <property type="evidence" value="ECO:0007669"/>
    <property type="project" value="UniProtKB-KW"/>
</dbReference>
<evidence type="ECO:0000313" key="4">
    <source>
        <dbReference type="EMBL" id="SFE71361.1"/>
    </source>
</evidence>
<dbReference type="RefSeq" id="WP_046231427.1">
    <property type="nucleotide sequence ID" value="NZ_FONN01000005.1"/>
</dbReference>
<dbReference type="InterPro" id="IPR000415">
    <property type="entry name" value="Nitroreductase-like"/>
</dbReference>
<organism evidence="4 5">
    <name type="scientific">Paenibacillus algorifonticola</name>
    <dbReference type="NCBI Taxonomy" id="684063"/>
    <lineage>
        <taxon>Bacteria</taxon>
        <taxon>Bacillati</taxon>
        <taxon>Bacillota</taxon>
        <taxon>Bacilli</taxon>
        <taxon>Bacillales</taxon>
        <taxon>Paenibacillaceae</taxon>
        <taxon>Paenibacillus</taxon>
    </lineage>
</organism>
<evidence type="ECO:0000256" key="2">
    <source>
        <dbReference type="ARBA" id="ARBA00023002"/>
    </source>
</evidence>
<dbReference type="Proteomes" id="UP000183410">
    <property type="component" value="Unassembled WGS sequence"/>
</dbReference>
<evidence type="ECO:0000259" key="3">
    <source>
        <dbReference type="Pfam" id="PF00881"/>
    </source>
</evidence>
<keyword evidence="2" id="KW-0560">Oxidoreductase</keyword>
<reference evidence="5" key="1">
    <citation type="submission" date="2016-10" db="EMBL/GenBank/DDBJ databases">
        <authorList>
            <person name="Varghese N."/>
            <person name="Submissions S."/>
        </authorList>
    </citation>
    <scope>NUCLEOTIDE SEQUENCE [LARGE SCALE GENOMIC DNA]</scope>
    <source>
        <strain evidence="5">CGMCC 1.10223</strain>
    </source>
</reference>
<dbReference type="CDD" id="cd02137">
    <property type="entry name" value="MhqN-like"/>
    <property type="match status" value="1"/>
</dbReference>
<comment type="similarity">
    <text evidence="1">Belongs to the nitroreductase family.</text>
</comment>
<name>A0A1I2CSR8_9BACL</name>
<feature type="domain" description="Nitroreductase" evidence="3">
    <location>
        <begin position="8"/>
        <end position="183"/>
    </location>
</feature>
<protein>
    <submittedName>
        <fullName evidence="4">Putative NAD(P)H nitroreductase</fullName>
    </submittedName>
</protein>
<dbReference type="AlphaFoldDB" id="A0A1I2CSR8"/>
<dbReference type="EMBL" id="FONN01000005">
    <property type="protein sequence ID" value="SFE71361.1"/>
    <property type="molecule type" value="Genomic_DNA"/>
</dbReference>
<gene>
    <name evidence="4" type="ORF">SAMN04487969_105253</name>
</gene>
<dbReference type="PANTHER" id="PTHR43673">
    <property type="entry name" value="NAD(P)H NITROREDUCTASE YDGI-RELATED"/>
    <property type="match status" value="1"/>
</dbReference>
<dbReference type="Gene3D" id="3.40.109.10">
    <property type="entry name" value="NADH Oxidase"/>
    <property type="match status" value="1"/>
</dbReference>
<accession>A0A1I2CSR8</accession>